<protein>
    <submittedName>
        <fullName evidence="2">Uncharacterized protein</fullName>
    </submittedName>
</protein>
<reference evidence="2 3" key="1">
    <citation type="submission" date="2019-12" db="EMBL/GenBank/DDBJ databases">
        <title>A genome sequence resource for the geographically widespread anthracnose pathogen Colletotrichum asianum.</title>
        <authorList>
            <person name="Meng Y."/>
        </authorList>
    </citation>
    <scope>NUCLEOTIDE SEQUENCE [LARGE SCALE GENOMIC DNA]</scope>
    <source>
        <strain evidence="2 3">ICMP 18580</strain>
    </source>
</reference>
<keyword evidence="3" id="KW-1185">Reference proteome</keyword>
<sequence length="183" mass="19853">FSSTSFVPSTSWQQQLSYPLARLACLPHHPYALPYSPPLVFTSPLTHALIPFSPSPQAGSAKSPSHTGLSQLYFFGFPSSGETSPNRLTVPLPLETHHTPDTRPDQPCLLPASQPASHSVCLSVSLLPTYPLPPLLFFPFPLFSNQQTQPSAVSAPSTTNNTTTTQSPQHQRPTHLCRPPLHA</sequence>
<dbReference type="Proteomes" id="UP000434172">
    <property type="component" value="Unassembled WGS sequence"/>
</dbReference>
<comment type="caution">
    <text evidence="2">The sequence shown here is derived from an EMBL/GenBank/DDBJ whole genome shotgun (WGS) entry which is preliminary data.</text>
</comment>
<organism evidence="2 3">
    <name type="scientific">Colletotrichum asianum</name>
    <dbReference type="NCBI Taxonomy" id="702518"/>
    <lineage>
        <taxon>Eukaryota</taxon>
        <taxon>Fungi</taxon>
        <taxon>Dikarya</taxon>
        <taxon>Ascomycota</taxon>
        <taxon>Pezizomycotina</taxon>
        <taxon>Sordariomycetes</taxon>
        <taxon>Hypocreomycetidae</taxon>
        <taxon>Glomerellales</taxon>
        <taxon>Glomerellaceae</taxon>
        <taxon>Colletotrichum</taxon>
        <taxon>Colletotrichum gloeosporioides species complex</taxon>
    </lineage>
</organism>
<feature type="non-terminal residue" evidence="2">
    <location>
        <position position="1"/>
    </location>
</feature>
<proteinExistence type="predicted"/>
<gene>
    <name evidence="2" type="ORF">GQ607_007306</name>
</gene>
<feature type="region of interest" description="Disordered" evidence="1">
    <location>
        <begin position="148"/>
        <end position="183"/>
    </location>
</feature>
<evidence type="ECO:0000313" key="3">
    <source>
        <dbReference type="Proteomes" id="UP000434172"/>
    </source>
</evidence>
<dbReference type="EMBL" id="WOWK01000036">
    <property type="protein sequence ID" value="KAF0325555.1"/>
    <property type="molecule type" value="Genomic_DNA"/>
</dbReference>
<dbReference type="AlphaFoldDB" id="A0A8H3ZVN8"/>
<evidence type="ECO:0000313" key="2">
    <source>
        <dbReference type="EMBL" id="KAF0325555.1"/>
    </source>
</evidence>
<feature type="compositionally biased region" description="Low complexity" evidence="1">
    <location>
        <begin position="156"/>
        <end position="169"/>
    </location>
</feature>
<name>A0A8H3ZVN8_9PEZI</name>
<accession>A0A8H3ZVN8</accession>
<evidence type="ECO:0000256" key="1">
    <source>
        <dbReference type="SAM" id="MobiDB-lite"/>
    </source>
</evidence>